<keyword evidence="3" id="KW-1003">Cell membrane</keyword>
<dbReference type="GO" id="GO:0005886">
    <property type="term" value="C:plasma membrane"/>
    <property type="evidence" value="ECO:0007669"/>
    <property type="project" value="UniProtKB-SubCell"/>
</dbReference>
<feature type="transmembrane region" description="Helical" evidence="7">
    <location>
        <begin position="164"/>
        <end position="180"/>
    </location>
</feature>
<evidence type="ECO:0000256" key="1">
    <source>
        <dbReference type="ARBA" id="ARBA00004651"/>
    </source>
</evidence>
<dbReference type="Pfam" id="PF00528">
    <property type="entry name" value="BPD_transp_1"/>
    <property type="match status" value="1"/>
</dbReference>
<keyword evidence="5 7" id="KW-1133">Transmembrane helix</keyword>
<dbReference type="RefSeq" id="WP_126812493.1">
    <property type="nucleotide sequence ID" value="NZ_NGKC01000003.1"/>
</dbReference>
<dbReference type="PROSITE" id="PS50928">
    <property type="entry name" value="ABC_TM1"/>
    <property type="match status" value="1"/>
</dbReference>
<dbReference type="Proteomes" id="UP000286773">
    <property type="component" value="Unassembled WGS sequence"/>
</dbReference>
<dbReference type="Pfam" id="PF12911">
    <property type="entry name" value="OppC_N"/>
    <property type="match status" value="1"/>
</dbReference>
<evidence type="ECO:0000313" key="10">
    <source>
        <dbReference type="Proteomes" id="UP000286773"/>
    </source>
</evidence>
<dbReference type="InterPro" id="IPR035906">
    <property type="entry name" value="MetI-like_sf"/>
</dbReference>
<name>A0A430AYU8_9ENTE</name>
<protein>
    <submittedName>
        <fullName evidence="9">Peptide ABC transporter permease</fullName>
    </submittedName>
</protein>
<feature type="transmembrane region" description="Helical" evidence="7">
    <location>
        <begin position="267"/>
        <end position="287"/>
    </location>
</feature>
<comment type="subcellular location">
    <subcellularLocation>
        <location evidence="1 7">Cell membrane</location>
        <topology evidence="1 7">Multi-pass membrane protein</topology>
    </subcellularLocation>
</comment>
<evidence type="ECO:0000256" key="4">
    <source>
        <dbReference type="ARBA" id="ARBA00022692"/>
    </source>
</evidence>
<dbReference type="InterPro" id="IPR025966">
    <property type="entry name" value="OppC_N"/>
</dbReference>
<gene>
    <name evidence="9" type="ORF">CBF27_03500</name>
</gene>
<evidence type="ECO:0000256" key="2">
    <source>
        <dbReference type="ARBA" id="ARBA00022448"/>
    </source>
</evidence>
<feature type="transmembrane region" description="Helical" evidence="7">
    <location>
        <begin position="106"/>
        <end position="128"/>
    </location>
</feature>
<dbReference type="Gene3D" id="1.10.3720.10">
    <property type="entry name" value="MetI-like"/>
    <property type="match status" value="1"/>
</dbReference>
<dbReference type="PANTHER" id="PTHR43386">
    <property type="entry name" value="OLIGOPEPTIDE TRANSPORT SYSTEM PERMEASE PROTEIN APPC"/>
    <property type="match status" value="1"/>
</dbReference>
<evidence type="ECO:0000313" key="9">
    <source>
        <dbReference type="EMBL" id="RSU13260.1"/>
    </source>
</evidence>
<feature type="transmembrane region" description="Helical" evidence="7">
    <location>
        <begin position="140"/>
        <end position="158"/>
    </location>
</feature>
<proteinExistence type="inferred from homology"/>
<feature type="transmembrane region" description="Helical" evidence="7">
    <location>
        <begin position="211"/>
        <end position="233"/>
    </location>
</feature>
<evidence type="ECO:0000259" key="8">
    <source>
        <dbReference type="PROSITE" id="PS50928"/>
    </source>
</evidence>
<reference evidence="9 10" key="1">
    <citation type="submission" date="2017-05" db="EMBL/GenBank/DDBJ databases">
        <title>Vagococcus spp. assemblies.</title>
        <authorList>
            <person name="Gulvik C.A."/>
        </authorList>
    </citation>
    <scope>NUCLEOTIDE SEQUENCE [LARGE SCALE GENOMIC DNA]</scope>
    <source>
        <strain evidence="9 10">LMG 24798</strain>
    </source>
</reference>
<keyword evidence="10" id="KW-1185">Reference proteome</keyword>
<dbReference type="OrthoDB" id="9797472at2"/>
<keyword evidence="4 7" id="KW-0812">Transmembrane</keyword>
<dbReference type="SUPFAM" id="SSF161098">
    <property type="entry name" value="MetI-like"/>
    <property type="match status" value="1"/>
</dbReference>
<evidence type="ECO:0000256" key="3">
    <source>
        <dbReference type="ARBA" id="ARBA00022475"/>
    </source>
</evidence>
<comment type="similarity">
    <text evidence="7">Belongs to the binding-protein-dependent transport system permease family.</text>
</comment>
<dbReference type="InterPro" id="IPR000515">
    <property type="entry name" value="MetI-like"/>
</dbReference>
<dbReference type="GO" id="GO:0055085">
    <property type="term" value="P:transmembrane transport"/>
    <property type="evidence" value="ECO:0007669"/>
    <property type="project" value="InterPro"/>
</dbReference>
<dbReference type="CDD" id="cd06261">
    <property type="entry name" value="TM_PBP2"/>
    <property type="match status" value="1"/>
</dbReference>
<dbReference type="EMBL" id="NGKC01000003">
    <property type="protein sequence ID" value="RSU13260.1"/>
    <property type="molecule type" value="Genomic_DNA"/>
</dbReference>
<evidence type="ECO:0000256" key="6">
    <source>
        <dbReference type="ARBA" id="ARBA00023136"/>
    </source>
</evidence>
<sequence length="300" mass="32486">MILFGKQKKAAEALVSQDIKFTSYYRDAIHRLKKNKVAVFCGVVIILIVLLAVLAPVIAPYDPNKQDYQLVLSTPSRAHLLGTDEFGRDILSRIIYGARVSLTVGLITQLLATVIGVIMGSLAGYLGGWVDTVISRIMEIFSAFPDLLLSMGIMFVLGPGISNVFIALALLSWVSTARLIRGQMMQLKEMEYVEASKASGATGARIVIKHLLPNCLSTIIVLVSLGIPGAIMAEASLSFLGLGIQPPEASWGSMISTAQSYISYRPFYSIFPGVAIIITVLSFNMFGDGLRDALDPKLKQ</sequence>
<comment type="caution">
    <text evidence="9">The sequence shown here is derived from an EMBL/GenBank/DDBJ whole genome shotgun (WGS) entry which is preliminary data.</text>
</comment>
<feature type="domain" description="ABC transmembrane type-1" evidence="8">
    <location>
        <begin position="98"/>
        <end position="287"/>
    </location>
</feature>
<keyword evidence="6 7" id="KW-0472">Membrane</keyword>
<accession>A0A430AYU8</accession>
<dbReference type="PANTHER" id="PTHR43386:SF1">
    <property type="entry name" value="D,D-DIPEPTIDE TRANSPORT SYSTEM PERMEASE PROTEIN DDPC-RELATED"/>
    <property type="match status" value="1"/>
</dbReference>
<evidence type="ECO:0000256" key="5">
    <source>
        <dbReference type="ARBA" id="ARBA00022989"/>
    </source>
</evidence>
<evidence type="ECO:0000256" key="7">
    <source>
        <dbReference type="RuleBase" id="RU363032"/>
    </source>
</evidence>
<dbReference type="InterPro" id="IPR050366">
    <property type="entry name" value="BP-dependent_transpt_permease"/>
</dbReference>
<keyword evidence="2 7" id="KW-0813">Transport</keyword>
<organism evidence="9 10">
    <name type="scientific">Vagococcus acidifermentans</name>
    <dbReference type="NCBI Taxonomy" id="564710"/>
    <lineage>
        <taxon>Bacteria</taxon>
        <taxon>Bacillati</taxon>
        <taxon>Bacillota</taxon>
        <taxon>Bacilli</taxon>
        <taxon>Lactobacillales</taxon>
        <taxon>Enterococcaceae</taxon>
        <taxon>Vagococcus</taxon>
    </lineage>
</organism>
<dbReference type="AlphaFoldDB" id="A0A430AYU8"/>
<feature type="transmembrane region" description="Helical" evidence="7">
    <location>
        <begin position="37"/>
        <end position="59"/>
    </location>
</feature>